<accession>A0A1C7MNY4</accession>
<proteinExistence type="predicted"/>
<evidence type="ECO:0000313" key="1">
    <source>
        <dbReference type="EMBL" id="OBZ78538.1"/>
    </source>
</evidence>
<dbReference type="Proteomes" id="UP000092993">
    <property type="component" value="Unassembled WGS sequence"/>
</dbReference>
<dbReference type="EMBL" id="LUGG01000001">
    <property type="protein sequence ID" value="OBZ78538.1"/>
    <property type="molecule type" value="Genomic_DNA"/>
</dbReference>
<sequence length="339" mass="37950">MVLLTDLPFDVLSLLPEHVDSLEDLHALVLTSRLLRDYTSKPSSHTLHRLASDIQPYPHFLLAVKARSLANWAIQSRETRRTLLIAIASGRLTVILDLALSVSPLTLADLLFLRNALTNIIYPANIALIHSSGSNLERGMICSDFIASMAHFWIYCDLFYHSIVAPVHAIAVGHEVVEPLSEGIRREWVVKFIPNGTPGIYVTYRSHETIPNTAAEDMHSLIGSSLYPVLGKYTATYHKREDATPQQIIFRDCAIHMGISTLQLYLAGTRARAEGDIRDAWPAEVAELERVAESLSAEGARKVWEVYGRKTPKGWLCVKVQVGWWALLFDIAMILFSQK</sequence>
<evidence type="ECO:0000313" key="2">
    <source>
        <dbReference type="Proteomes" id="UP000092993"/>
    </source>
</evidence>
<protein>
    <submittedName>
        <fullName evidence="1">Uncharacterized protein</fullName>
    </submittedName>
</protein>
<reference evidence="1 2" key="1">
    <citation type="submission" date="2016-03" db="EMBL/GenBank/DDBJ databases">
        <title>Whole genome sequencing of Grifola frondosa 9006-11.</title>
        <authorList>
            <person name="Min B."/>
            <person name="Park H."/>
            <person name="Kim J.-G."/>
            <person name="Cho H."/>
            <person name="Oh Y.-L."/>
            <person name="Kong W.-S."/>
            <person name="Choi I.-G."/>
        </authorList>
    </citation>
    <scope>NUCLEOTIDE SEQUENCE [LARGE SCALE GENOMIC DNA]</scope>
    <source>
        <strain evidence="1 2">9006-11</strain>
    </source>
</reference>
<gene>
    <name evidence="1" type="ORF">A0H81_00405</name>
</gene>
<dbReference type="OrthoDB" id="2747697at2759"/>
<dbReference type="STRING" id="5627.A0A1C7MNY4"/>
<name>A0A1C7MNY4_GRIFR</name>
<keyword evidence="2" id="KW-1185">Reference proteome</keyword>
<comment type="caution">
    <text evidence="1">The sequence shown here is derived from an EMBL/GenBank/DDBJ whole genome shotgun (WGS) entry which is preliminary data.</text>
</comment>
<dbReference type="AlphaFoldDB" id="A0A1C7MNY4"/>
<organism evidence="1 2">
    <name type="scientific">Grifola frondosa</name>
    <name type="common">Maitake</name>
    <name type="synonym">Polyporus frondosus</name>
    <dbReference type="NCBI Taxonomy" id="5627"/>
    <lineage>
        <taxon>Eukaryota</taxon>
        <taxon>Fungi</taxon>
        <taxon>Dikarya</taxon>
        <taxon>Basidiomycota</taxon>
        <taxon>Agaricomycotina</taxon>
        <taxon>Agaricomycetes</taxon>
        <taxon>Polyporales</taxon>
        <taxon>Grifolaceae</taxon>
        <taxon>Grifola</taxon>
    </lineage>
</organism>